<dbReference type="AlphaFoldDB" id="A0A9N9AZY7"/>
<dbReference type="Proteomes" id="UP000789570">
    <property type="component" value="Unassembled WGS sequence"/>
</dbReference>
<protein>
    <submittedName>
        <fullName evidence="1">10144_t:CDS:1</fullName>
    </submittedName>
</protein>
<sequence>MADAGASALVIPKHTVFNEDWTPAGVQESDLVDSYYTKLKKIARHANIGDDKFCHRFLKDFL</sequence>
<evidence type="ECO:0000313" key="2">
    <source>
        <dbReference type="Proteomes" id="UP000789570"/>
    </source>
</evidence>
<accession>A0A9N9AZY7</accession>
<proteinExistence type="predicted"/>
<dbReference type="OrthoDB" id="2407389at2759"/>
<keyword evidence="2" id="KW-1185">Reference proteome</keyword>
<dbReference type="EMBL" id="CAJVPQ010001409">
    <property type="protein sequence ID" value="CAG8550986.1"/>
    <property type="molecule type" value="Genomic_DNA"/>
</dbReference>
<reference evidence="1" key="1">
    <citation type="submission" date="2021-06" db="EMBL/GenBank/DDBJ databases">
        <authorList>
            <person name="Kallberg Y."/>
            <person name="Tangrot J."/>
            <person name="Rosling A."/>
        </authorList>
    </citation>
    <scope>NUCLEOTIDE SEQUENCE</scope>
    <source>
        <strain evidence="1">UK204</strain>
    </source>
</reference>
<gene>
    <name evidence="1" type="ORF">FCALED_LOCUS6117</name>
</gene>
<evidence type="ECO:0000313" key="1">
    <source>
        <dbReference type="EMBL" id="CAG8550986.1"/>
    </source>
</evidence>
<organism evidence="1 2">
    <name type="scientific">Funneliformis caledonium</name>
    <dbReference type="NCBI Taxonomy" id="1117310"/>
    <lineage>
        <taxon>Eukaryota</taxon>
        <taxon>Fungi</taxon>
        <taxon>Fungi incertae sedis</taxon>
        <taxon>Mucoromycota</taxon>
        <taxon>Glomeromycotina</taxon>
        <taxon>Glomeromycetes</taxon>
        <taxon>Glomerales</taxon>
        <taxon>Glomeraceae</taxon>
        <taxon>Funneliformis</taxon>
    </lineage>
</organism>
<name>A0A9N9AZY7_9GLOM</name>
<comment type="caution">
    <text evidence="1">The sequence shown here is derived from an EMBL/GenBank/DDBJ whole genome shotgun (WGS) entry which is preliminary data.</text>
</comment>